<keyword evidence="3 5" id="KW-0378">Hydrolase</keyword>
<dbReference type="Proteomes" id="UP000503540">
    <property type="component" value="Chromosome"/>
</dbReference>
<comment type="similarity">
    <text evidence="1 5">Belongs to the class-A beta-lactamase family.</text>
</comment>
<evidence type="ECO:0000256" key="1">
    <source>
        <dbReference type="ARBA" id="ARBA00009009"/>
    </source>
</evidence>
<dbReference type="InterPro" id="IPR023650">
    <property type="entry name" value="Beta-lactam_class-A_AS"/>
</dbReference>
<feature type="chain" id="PRO_5026047714" description="Beta-lactamase" evidence="6">
    <location>
        <begin position="31"/>
        <end position="303"/>
    </location>
</feature>
<dbReference type="AlphaFoldDB" id="A0A6G9YA31"/>
<dbReference type="InterPro" id="IPR045155">
    <property type="entry name" value="Beta-lactam_cat"/>
</dbReference>
<dbReference type="PANTHER" id="PTHR35333:SF3">
    <property type="entry name" value="BETA-LACTAMASE-TYPE TRANSPEPTIDASE FOLD CONTAINING PROTEIN"/>
    <property type="match status" value="1"/>
</dbReference>
<evidence type="ECO:0000256" key="2">
    <source>
        <dbReference type="ARBA" id="ARBA00012865"/>
    </source>
</evidence>
<dbReference type="GO" id="GO:0008800">
    <property type="term" value="F:beta-lactamase activity"/>
    <property type="evidence" value="ECO:0007669"/>
    <property type="project" value="UniProtKB-UniRule"/>
</dbReference>
<evidence type="ECO:0000256" key="5">
    <source>
        <dbReference type="RuleBase" id="RU361140"/>
    </source>
</evidence>
<accession>A0A6G9YA31</accession>
<dbReference type="RefSeq" id="WP_167472961.1">
    <property type="nucleotide sequence ID" value="NZ_CP046172.1"/>
</dbReference>
<evidence type="ECO:0000259" key="7">
    <source>
        <dbReference type="Pfam" id="PF13354"/>
    </source>
</evidence>
<dbReference type="KEGG" id="nah:F5544_10085"/>
<dbReference type="InterPro" id="IPR012338">
    <property type="entry name" value="Beta-lactam/transpept-like"/>
</dbReference>
<feature type="signal peptide" evidence="6">
    <location>
        <begin position="1"/>
        <end position="30"/>
    </location>
</feature>
<feature type="domain" description="Beta-lactamase class A catalytic" evidence="7">
    <location>
        <begin position="66"/>
        <end position="276"/>
    </location>
</feature>
<dbReference type="GO" id="GO:0046677">
    <property type="term" value="P:response to antibiotic"/>
    <property type="evidence" value="ECO:0007669"/>
    <property type="project" value="UniProtKB-UniRule"/>
</dbReference>
<sequence length="303" mass="32258">MEIRMTRFRTARSAAVAITAALLLPLAACATDNAAPAPTSTATTPISGEFDALETEFDAHLGVFGIDTGSGRTVEHRADERFAYASTSKALLAGVILATTAPADLELRIKYTSADLVANSPISEQHLADGITLREVLDAALRYSDNTAANHMFARLGGPKGVERNLRALGDNVTQMDRTETALNEAIPGDTRDTSTPRALAADLRKYLLDSALTPEARAILTDMMRRNTTGGELIRAGVPADWQVADKTGSAAYGTRNDIAVLWPPNRAPIVLTVLSTRAKQDASYDNALLAKAAKIAVQELN</sequence>
<reference evidence="8 9" key="1">
    <citation type="journal article" date="2019" name="ACS Chem. Biol.">
        <title>Identification and Mobilization of a Cryptic Antibiotic Biosynthesis Gene Locus from a Human-Pathogenic Nocardia Isolate.</title>
        <authorList>
            <person name="Herisse M."/>
            <person name="Ishida K."/>
            <person name="Porter J.L."/>
            <person name="Howden B."/>
            <person name="Hertweck C."/>
            <person name="Stinear T.P."/>
            <person name="Pidot S.J."/>
        </authorList>
    </citation>
    <scope>NUCLEOTIDE SEQUENCE [LARGE SCALE GENOMIC DNA]</scope>
    <source>
        <strain evidence="8 9">AUSMDU00012717</strain>
    </source>
</reference>
<evidence type="ECO:0000256" key="3">
    <source>
        <dbReference type="ARBA" id="ARBA00022801"/>
    </source>
</evidence>
<evidence type="ECO:0000313" key="9">
    <source>
        <dbReference type="Proteomes" id="UP000503540"/>
    </source>
</evidence>
<keyword evidence="9" id="KW-1185">Reference proteome</keyword>
<dbReference type="SUPFAM" id="SSF56601">
    <property type="entry name" value="beta-lactamase/transpeptidase-like"/>
    <property type="match status" value="1"/>
</dbReference>
<evidence type="ECO:0000256" key="6">
    <source>
        <dbReference type="SAM" id="SignalP"/>
    </source>
</evidence>
<dbReference type="EMBL" id="CP046172">
    <property type="protein sequence ID" value="QIS09916.1"/>
    <property type="molecule type" value="Genomic_DNA"/>
</dbReference>
<keyword evidence="4 5" id="KW-0046">Antibiotic resistance</keyword>
<evidence type="ECO:0000256" key="4">
    <source>
        <dbReference type="ARBA" id="ARBA00023251"/>
    </source>
</evidence>
<protein>
    <recommendedName>
        <fullName evidence="2 5">Beta-lactamase</fullName>
        <ecNumber evidence="2 5">3.5.2.6</ecNumber>
    </recommendedName>
</protein>
<keyword evidence="6" id="KW-0732">Signal</keyword>
<gene>
    <name evidence="8" type="primary">bla</name>
    <name evidence="8" type="ORF">F5544_10085</name>
</gene>
<dbReference type="PRINTS" id="PR00118">
    <property type="entry name" value="BLACTAMASEA"/>
</dbReference>
<dbReference type="Pfam" id="PF13354">
    <property type="entry name" value="Beta-lactamase2"/>
    <property type="match status" value="1"/>
</dbReference>
<proteinExistence type="inferred from homology"/>
<dbReference type="EC" id="3.5.2.6" evidence="2 5"/>
<dbReference type="InterPro" id="IPR000871">
    <property type="entry name" value="Beta-lactam_class-A"/>
</dbReference>
<dbReference type="GO" id="GO:0030655">
    <property type="term" value="P:beta-lactam antibiotic catabolic process"/>
    <property type="evidence" value="ECO:0007669"/>
    <property type="project" value="InterPro"/>
</dbReference>
<evidence type="ECO:0000313" key="8">
    <source>
        <dbReference type="EMBL" id="QIS09916.1"/>
    </source>
</evidence>
<dbReference type="PANTHER" id="PTHR35333">
    <property type="entry name" value="BETA-LACTAMASE"/>
    <property type="match status" value="1"/>
</dbReference>
<dbReference type="PROSITE" id="PS00146">
    <property type="entry name" value="BETA_LACTAMASE_A"/>
    <property type="match status" value="1"/>
</dbReference>
<comment type="catalytic activity">
    <reaction evidence="5">
        <text>a beta-lactam + H2O = a substituted beta-amino acid</text>
        <dbReference type="Rhea" id="RHEA:20401"/>
        <dbReference type="ChEBI" id="CHEBI:15377"/>
        <dbReference type="ChEBI" id="CHEBI:35627"/>
        <dbReference type="ChEBI" id="CHEBI:140347"/>
        <dbReference type="EC" id="3.5.2.6"/>
    </reaction>
</comment>
<name>A0A6G9YA31_9NOCA</name>
<organism evidence="8 9">
    <name type="scientific">Nocardia arthritidis</name>
    <dbReference type="NCBI Taxonomy" id="228602"/>
    <lineage>
        <taxon>Bacteria</taxon>
        <taxon>Bacillati</taxon>
        <taxon>Actinomycetota</taxon>
        <taxon>Actinomycetes</taxon>
        <taxon>Mycobacteriales</taxon>
        <taxon>Nocardiaceae</taxon>
        <taxon>Nocardia</taxon>
    </lineage>
</organism>
<dbReference type="Gene3D" id="3.40.710.10">
    <property type="entry name" value="DD-peptidase/beta-lactamase superfamily"/>
    <property type="match status" value="1"/>
</dbReference>
<dbReference type="NCBIfam" id="NF033103">
    <property type="entry name" value="bla_class_A"/>
    <property type="match status" value="1"/>
</dbReference>